<keyword evidence="2" id="KW-1185">Reference proteome</keyword>
<sequence>DSGLDDSLVARAVLQVLEDHSVDIEVCKPSVPAKLIPIGKQEDMAPPYVRFKHISFITSVGPLILCNNCCWVDETDDLTLNIGRPTMKQLEYSVHGLLVTAFAIQSEYISDMKLPVTTESPRLDRVKKRLSDGIRDAVVNGLSEPGLKRFKASLEKYRDNYRVQFGFGPLVTVTLLQVRMKDGAQPVKCKAQRYPPLHQVFLETHMKDLRLVALVRENNRSRWASAARVVPKKLLEGLRMVIDSRRVNLETELMSFPIQQVEVSITHVIVATMLFCCGWFKGY</sequence>
<dbReference type="EMBL" id="NBNE01009308">
    <property type="protein sequence ID" value="OWY98538.1"/>
    <property type="molecule type" value="Genomic_DNA"/>
</dbReference>
<dbReference type="SUPFAM" id="SSF56672">
    <property type="entry name" value="DNA/RNA polymerases"/>
    <property type="match status" value="1"/>
</dbReference>
<organism evidence="1 2">
    <name type="scientific">Phytophthora megakarya</name>
    <dbReference type="NCBI Taxonomy" id="4795"/>
    <lineage>
        <taxon>Eukaryota</taxon>
        <taxon>Sar</taxon>
        <taxon>Stramenopiles</taxon>
        <taxon>Oomycota</taxon>
        <taxon>Peronosporomycetes</taxon>
        <taxon>Peronosporales</taxon>
        <taxon>Peronosporaceae</taxon>
        <taxon>Phytophthora</taxon>
    </lineage>
</organism>
<reference evidence="2" key="1">
    <citation type="submission" date="2017-03" db="EMBL/GenBank/DDBJ databases">
        <title>Phytopthora megakarya and P. palmivora, two closely related causual agents of cacao black pod achieved similar genome size and gene model numbers by different mechanisms.</title>
        <authorList>
            <person name="Ali S."/>
            <person name="Shao J."/>
            <person name="Larry D.J."/>
            <person name="Kronmiller B."/>
            <person name="Shen D."/>
            <person name="Strem M.D."/>
            <person name="Melnick R.L."/>
            <person name="Guiltinan M.J."/>
            <person name="Tyler B.M."/>
            <person name="Meinhardt L.W."/>
            <person name="Bailey B.A."/>
        </authorList>
    </citation>
    <scope>NUCLEOTIDE SEQUENCE [LARGE SCALE GENOMIC DNA]</scope>
    <source>
        <strain evidence="2">zdho120</strain>
    </source>
</reference>
<dbReference type="Gene3D" id="3.10.10.10">
    <property type="entry name" value="HIV Type 1 Reverse Transcriptase, subunit A, domain 1"/>
    <property type="match status" value="1"/>
</dbReference>
<protein>
    <submittedName>
        <fullName evidence="1">Uncharacterized protein</fullName>
    </submittedName>
</protein>
<comment type="caution">
    <text evidence="1">The sequence shown here is derived from an EMBL/GenBank/DDBJ whole genome shotgun (WGS) entry which is preliminary data.</text>
</comment>
<name>A0A225V0H8_9STRA</name>
<evidence type="ECO:0000313" key="1">
    <source>
        <dbReference type="EMBL" id="OWY98538.1"/>
    </source>
</evidence>
<accession>A0A225V0H8</accession>
<proteinExistence type="predicted"/>
<gene>
    <name evidence="1" type="ORF">PHMEG_00030676</name>
</gene>
<dbReference type="Proteomes" id="UP000198211">
    <property type="component" value="Unassembled WGS sequence"/>
</dbReference>
<feature type="non-terminal residue" evidence="1">
    <location>
        <position position="1"/>
    </location>
</feature>
<dbReference type="InterPro" id="IPR043502">
    <property type="entry name" value="DNA/RNA_pol_sf"/>
</dbReference>
<dbReference type="OrthoDB" id="116054at2759"/>
<dbReference type="AlphaFoldDB" id="A0A225V0H8"/>
<evidence type="ECO:0000313" key="2">
    <source>
        <dbReference type="Proteomes" id="UP000198211"/>
    </source>
</evidence>